<organism evidence="2 3">
    <name type="scientific">Aphanomyces euteiches</name>
    <dbReference type="NCBI Taxonomy" id="100861"/>
    <lineage>
        <taxon>Eukaryota</taxon>
        <taxon>Sar</taxon>
        <taxon>Stramenopiles</taxon>
        <taxon>Oomycota</taxon>
        <taxon>Saprolegniomycetes</taxon>
        <taxon>Saprolegniales</taxon>
        <taxon>Verrucalvaceae</taxon>
        <taxon>Aphanomyces</taxon>
    </lineage>
</organism>
<feature type="region of interest" description="Disordered" evidence="1">
    <location>
        <begin position="95"/>
        <end position="138"/>
    </location>
</feature>
<protein>
    <submittedName>
        <fullName evidence="2">Uncharacterized protein</fullName>
    </submittedName>
</protein>
<feature type="region of interest" description="Disordered" evidence="1">
    <location>
        <begin position="15"/>
        <end position="65"/>
    </location>
</feature>
<dbReference type="Proteomes" id="UP000481153">
    <property type="component" value="Unassembled WGS sequence"/>
</dbReference>
<evidence type="ECO:0000313" key="2">
    <source>
        <dbReference type="EMBL" id="KAF0740636.1"/>
    </source>
</evidence>
<feature type="compositionally biased region" description="Polar residues" evidence="1">
    <location>
        <begin position="27"/>
        <end position="42"/>
    </location>
</feature>
<gene>
    <name evidence="2" type="ORF">Ae201684_004011</name>
</gene>
<dbReference type="EMBL" id="VJMJ01000048">
    <property type="protein sequence ID" value="KAF0740636.1"/>
    <property type="molecule type" value="Genomic_DNA"/>
</dbReference>
<keyword evidence="3" id="KW-1185">Reference proteome</keyword>
<evidence type="ECO:0000256" key="1">
    <source>
        <dbReference type="SAM" id="MobiDB-lite"/>
    </source>
</evidence>
<dbReference type="VEuPathDB" id="FungiDB:AeMF1_009212"/>
<name>A0A6G0XJX7_9STRA</name>
<accession>A0A6G0XJX7</accession>
<feature type="compositionally biased region" description="Polar residues" evidence="1">
    <location>
        <begin position="100"/>
        <end position="115"/>
    </location>
</feature>
<feature type="compositionally biased region" description="Low complexity" evidence="1">
    <location>
        <begin position="49"/>
        <end position="62"/>
    </location>
</feature>
<proteinExistence type="predicted"/>
<sequence length="138" mass="15134">MMNFDMSMHTLAVHAPDSAKRLHRPTTRSTSGRKTSDGLSKSTGRRSRTATNDSDSSTATKSSCDHNEAVYDYRPIFHFNLSSMLQCVAKSVDGDLLRSPQPSNASLKSIPSSRSVDAEKRKPGPASNLMRMDMALRS</sequence>
<dbReference type="AlphaFoldDB" id="A0A6G0XJX7"/>
<comment type="caution">
    <text evidence="2">The sequence shown here is derived from an EMBL/GenBank/DDBJ whole genome shotgun (WGS) entry which is preliminary data.</text>
</comment>
<reference evidence="2 3" key="1">
    <citation type="submission" date="2019-07" db="EMBL/GenBank/DDBJ databases">
        <title>Genomics analysis of Aphanomyces spp. identifies a new class of oomycete effector associated with host adaptation.</title>
        <authorList>
            <person name="Gaulin E."/>
        </authorList>
    </citation>
    <scope>NUCLEOTIDE SEQUENCE [LARGE SCALE GENOMIC DNA]</scope>
    <source>
        <strain evidence="2 3">ATCC 201684</strain>
    </source>
</reference>
<evidence type="ECO:0000313" key="3">
    <source>
        <dbReference type="Proteomes" id="UP000481153"/>
    </source>
</evidence>